<dbReference type="GO" id="GO:0035243">
    <property type="term" value="F:protein-arginine omega-N symmetric methyltransferase activity"/>
    <property type="evidence" value="ECO:0007669"/>
    <property type="project" value="UniProtKB-EC"/>
</dbReference>
<dbReference type="InterPro" id="IPR003788">
    <property type="entry name" value="NDUFAF7"/>
</dbReference>
<evidence type="ECO:0000256" key="4">
    <source>
        <dbReference type="ARBA" id="ARBA00022679"/>
    </source>
</evidence>
<dbReference type="EC" id="2.1.1.320" evidence="7"/>
<comment type="similarity">
    <text evidence="2 7">Belongs to the NDUFAF7 family.</text>
</comment>
<dbReference type="SUPFAM" id="SSF53335">
    <property type="entry name" value="S-adenosyl-L-methionine-dependent methyltransferases"/>
    <property type="match status" value="1"/>
</dbReference>
<evidence type="ECO:0000256" key="1">
    <source>
        <dbReference type="ARBA" id="ARBA00004173"/>
    </source>
</evidence>
<evidence type="ECO:0000256" key="6">
    <source>
        <dbReference type="ARBA" id="ARBA00048612"/>
    </source>
</evidence>
<dbReference type="EMBL" id="HBFA01007508">
    <property type="protein sequence ID" value="CAD8655377.1"/>
    <property type="molecule type" value="Transcribed_RNA"/>
</dbReference>
<protein>
    <recommendedName>
        <fullName evidence="7">Protein arginine methyltransferase NDUFAF7</fullName>
        <ecNumber evidence="7">2.1.1.320</ecNumber>
    </recommendedName>
</protein>
<reference evidence="8" key="1">
    <citation type="submission" date="2021-01" db="EMBL/GenBank/DDBJ databases">
        <authorList>
            <person name="Corre E."/>
            <person name="Pelletier E."/>
            <person name="Niang G."/>
            <person name="Scheremetjew M."/>
            <person name="Finn R."/>
            <person name="Kale V."/>
            <person name="Holt S."/>
            <person name="Cochrane G."/>
            <person name="Meng A."/>
            <person name="Brown T."/>
            <person name="Cohen L."/>
        </authorList>
    </citation>
    <scope>NUCLEOTIDE SEQUENCE</scope>
    <source>
        <strain evidence="8">CCMP722</strain>
    </source>
</reference>
<gene>
    <name evidence="8" type="ORF">POBO1169_LOCUS3909</name>
</gene>
<evidence type="ECO:0000256" key="7">
    <source>
        <dbReference type="RuleBase" id="RU364114"/>
    </source>
</evidence>
<accession>A0A7S0N1H3</accession>
<dbReference type="GO" id="GO:0005739">
    <property type="term" value="C:mitochondrion"/>
    <property type="evidence" value="ECO:0007669"/>
    <property type="project" value="UniProtKB-SubCell"/>
</dbReference>
<dbReference type="Pfam" id="PF02636">
    <property type="entry name" value="Methyltransf_28"/>
    <property type="match status" value="1"/>
</dbReference>
<evidence type="ECO:0000256" key="2">
    <source>
        <dbReference type="ARBA" id="ARBA00005891"/>
    </source>
</evidence>
<organism evidence="8">
    <name type="scientific">Pyramimonas obovata</name>
    <dbReference type="NCBI Taxonomy" id="1411642"/>
    <lineage>
        <taxon>Eukaryota</taxon>
        <taxon>Viridiplantae</taxon>
        <taxon>Chlorophyta</taxon>
        <taxon>Pyramimonadophyceae</taxon>
        <taxon>Pyramimonadales</taxon>
        <taxon>Pyramimonadaceae</taxon>
        <taxon>Pyramimonas</taxon>
        <taxon>Pyramimonas incertae sedis</taxon>
    </lineage>
</organism>
<evidence type="ECO:0000256" key="5">
    <source>
        <dbReference type="ARBA" id="ARBA00023128"/>
    </source>
</evidence>
<dbReference type="InterPro" id="IPR029063">
    <property type="entry name" value="SAM-dependent_MTases_sf"/>
</dbReference>
<comment type="subcellular location">
    <subcellularLocation>
        <location evidence="1 7">Mitochondrion</location>
    </subcellularLocation>
</comment>
<dbReference type="PANTHER" id="PTHR12049">
    <property type="entry name" value="PROTEIN ARGININE METHYLTRANSFERASE NDUFAF7, MITOCHONDRIAL"/>
    <property type="match status" value="1"/>
</dbReference>
<evidence type="ECO:0000256" key="3">
    <source>
        <dbReference type="ARBA" id="ARBA00022603"/>
    </source>
</evidence>
<comment type="function">
    <text evidence="7">Arginine methyltransferase involved in the assembly or stability of mitochondrial NADH:ubiquinone oxidoreductase complex (complex I).</text>
</comment>
<name>A0A7S0N1H3_9CHLO</name>
<dbReference type="AlphaFoldDB" id="A0A7S0N1H3"/>
<comment type="catalytic activity">
    <reaction evidence="6 7">
        <text>L-arginyl-[protein] + 2 S-adenosyl-L-methionine = N(omega),N(omega)'-dimethyl-L-arginyl-[protein] + 2 S-adenosyl-L-homocysteine + 2 H(+)</text>
        <dbReference type="Rhea" id="RHEA:48108"/>
        <dbReference type="Rhea" id="RHEA-COMP:10532"/>
        <dbReference type="Rhea" id="RHEA-COMP:11992"/>
        <dbReference type="ChEBI" id="CHEBI:15378"/>
        <dbReference type="ChEBI" id="CHEBI:29965"/>
        <dbReference type="ChEBI" id="CHEBI:57856"/>
        <dbReference type="ChEBI" id="CHEBI:59789"/>
        <dbReference type="ChEBI" id="CHEBI:88221"/>
        <dbReference type="EC" id="2.1.1.320"/>
    </reaction>
</comment>
<evidence type="ECO:0000313" key="8">
    <source>
        <dbReference type="EMBL" id="CAD8655377.1"/>
    </source>
</evidence>
<proteinExistence type="inferred from homology"/>
<keyword evidence="5 7" id="KW-0496">Mitochondrion</keyword>
<keyword evidence="4 7" id="KW-0808">Transferase</keyword>
<sequence>MWNARVWIGVLQLEEVLEPLTDPLIQRCLAAVHPTEAPSGTEVYAAAAAGPVGPIESDTWQHPVETAGKVVQSMVDRWLLGGRATSVEFLPTNAMALFEVLHRARPNHRIVAADFDHLPDVAVAGRNAPLVASKRAGSTHDHSTYLVPRGEADIFFPTDFAALQRIYAASSCSPIGAEGGGGDSATPPATSQVMSTQAFMERYAEVSATRTRDGYNPLLDDFTNTRFLLS</sequence>
<dbReference type="GO" id="GO:0032259">
    <property type="term" value="P:methylation"/>
    <property type="evidence" value="ECO:0007669"/>
    <property type="project" value="UniProtKB-KW"/>
</dbReference>
<keyword evidence="3 7" id="KW-0489">Methyltransferase</keyword>
<dbReference type="PANTHER" id="PTHR12049:SF5">
    <property type="entry name" value="PROTEIN ARGININE METHYLTRANSFERASE NDUFAF7 HOMOLOG, MITOCHONDRIAL"/>
    <property type="match status" value="1"/>
</dbReference>